<organism evidence="1 2">
    <name type="scientific">Kryptolebias marmoratus</name>
    <name type="common">Mangrove killifish</name>
    <name type="synonym">Rivulus marmoratus</name>
    <dbReference type="NCBI Taxonomy" id="37003"/>
    <lineage>
        <taxon>Eukaryota</taxon>
        <taxon>Metazoa</taxon>
        <taxon>Chordata</taxon>
        <taxon>Craniata</taxon>
        <taxon>Vertebrata</taxon>
        <taxon>Euteleostomi</taxon>
        <taxon>Actinopterygii</taxon>
        <taxon>Neopterygii</taxon>
        <taxon>Teleostei</taxon>
        <taxon>Neoteleostei</taxon>
        <taxon>Acanthomorphata</taxon>
        <taxon>Ovalentaria</taxon>
        <taxon>Atherinomorphae</taxon>
        <taxon>Cyprinodontiformes</taxon>
        <taxon>Rivulidae</taxon>
        <taxon>Kryptolebias</taxon>
    </lineage>
</organism>
<proteinExistence type="predicted"/>
<dbReference type="Proteomes" id="UP000264800">
    <property type="component" value="Unplaced"/>
</dbReference>
<evidence type="ECO:0000313" key="1">
    <source>
        <dbReference type="Ensembl" id="ENSKMAP00000005649.1"/>
    </source>
</evidence>
<dbReference type="AlphaFoldDB" id="A0A3Q3A454"/>
<name>A0A3Q3A454_KRYMA</name>
<reference evidence="1" key="2">
    <citation type="submission" date="2025-09" db="UniProtKB">
        <authorList>
            <consortium name="Ensembl"/>
        </authorList>
    </citation>
    <scope>IDENTIFICATION</scope>
</reference>
<dbReference type="Ensembl" id="ENSKMAT00000005749.1">
    <property type="protein sequence ID" value="ENSKMAP00000005649.1"/>
    <property type="gene ID" value="ENSKMAG00000004278.1"/>
</dbReference>
<evidence type="ECO:0000313" key="2">
    <source>
        <dbReference type="Proteomes" id="UP000264800"/>
    </source>
</evidence>
<reference evidence="1" key="1">
    <citation type="submission" date="2025-08" db="UniProtKB">
        <authorList>
            <consortium name="Ensembl"/>
        </authorList>
    </citation>
    <scope>IDENTIFICATION</scope>
</reference>
<protein>
    <submittedName>
        <fullName evidence="1">Uncharacterized protein</fullName>
    </submittedName>
</protein>
<sequence length="135" mass="15965">QRLRVNSLCWKQKYLGEPMVLFSIWRKMFENCLTAIHATGNSWSNARRRALLIHALGFEGQRECFCCKTSIPTEKADETVTCAYGTMENEMLRDQLIERAYAPEDVWKLQLPLTTILLLLLCMWCKEDLHYWEWT</sequence>
<accession>A0A3Q3A454</accession>
<keyword evidence="2" id="KW-1185">Reference proteome</keyword>